<feature type="domain" description="HTH araC/xylS-type" evidence="9">
    <location>
        <begin position="177"/>
        <end position="275"/>
    </location>
</feature>
<dbReference type="InterPro" id="IPR018060">
    <property type="entry name" value="HTH_AraC"/>
</dbReference>
<evidence type="ECO:0000256" key="6">
    <source>
        <dbReference type="ARBA" id="ARBA00023125"/>
    </source>
</evidence>
<comment type="similarity">
    <text evidence="2">Belongs to the bacterial solute-binding protein 8 family.</text>
</comment>
<dbReference type="Gene3D" id="1.10.10.60">
    <property type="entry name" value="Homeodomain-like"/>
    <property type="match status" value="1"/>
</dbReference>
<gene>
    <name evidence="11" type="ORF">BBD42_13765</name>
</gene>
<dbReference type="InterPro" id="IPR020449">
    <property type="entry name" value="Tscrpt_reg_AraC-type_HTH"/>
</dbReference>
<evidence type="ECO:0000256" key="8">
    <source>
        <dbReference type="SAM" id="MobiDB-lite"/>
    </source>
</evidence>
<dbReference type="EMBL" id="CP016808">
    <property type="protein sequence ID" value="ANY67424.1"/>
    <property type="molecule type" value="Genomic_DNA"/>
</dbReference>
<dbReference type="PANTHER" id="PTHR30532:SF1">
    <property type="entry name" value="IRON(3+)-HYDROXAMATE-BINDING PROTEIN FHUD"/>
    <property type="match status" value="1"/>
</dbReference>
<dbReference type="InterPro" id="IPR009057">
    <property type="entry name" value="Homeodomain-like_sf"/>
</dbReference>
<evidence type="ECO:0000256" key="2">
    <source>
        <dbReference type="ARBA" id="ARBA00008814"/>
    </source>
</evidence>
<name>A0A1B2DI65_9BACL</name>
<evidence type="ECO:0000256" key="4">
    <source>
        <dbReference type="ARBA" id="ARBA00022729"/>
    </source>
</evidence>
<dbReference type="PROSITE" id="PS01124">
    <property type="entry name" value="HTH_ARAC_FAMILY_2"/>
    <property type="match status" value="1"/>
</dbReference>
<feature type="compositionally biased region" description="Basic and acidic residues" evidence="8">
    <location>
        <begin position="274"/>
        <end position="284"/>
    </location>
</feature>
<keyword evidence="3" id="KW-0813">Transport</keyword>
<evidence type="ECO:0000256" key="7">
    <source>
        <dbReference type="ARBA" id="ARBA00023163"/>
    </source>
</evidence>
<evidence type="ECO:0000256" key="3">
    <source>
        <dbReference type="ARBA" id="ARBA00022448"/>
    </source>
</evidence>
<dbReference type="SUPFAM" id="SSF46689">
    <property type="entry name" value="Homeodomain-like"/>
    <property type="match status" value="2"/>
</dbReference>
<dbReference type="InterPro" id="IPR002491">
    <property type="entry name" value="ABC_transptr_periplasmic_BD"/>
</dbReference>
<proteinExistence type="inferred from homology"/>
<accession>A0A1B2DI65</accession>
<dbReference type="Gene3D" id="3.40.50.1980">
    <property type="entry name" value="Nitrogenase molybdenum iron protein domain"/>
    <property type="match status" value="2"/>
</dbReference>
<keyword evidence="6" id="KW-0238">DNA-binding</keyword>
<dbReference type="GO" id="GO:0043565">
    <property type="term" value="F:sequence-specific DNA binding"/>
    <property type="evidence" value="ECO:0007669"/>
    <property type="project" value="InterPro"/>
</dbReference>
<dbReference type="PRINTS" id="PR00032">
    <property type="entry name" value="HTHARAC"/>
</dbReference>
<dbReference type="Pfam" id="PF01497">
    <property type="entry name" value="Peripla_BP_2"/>
    <property type="match status" value="1"/>
</dbReference>
<keyword evidence="7" id="KW-0804">Transcription</keyword>
<feature type="region of interest" description="Disordered" evidence="8">
    <location>
        <begin position="354"/>
        <end position="382"/>
    </location>
</feature>
<keyword evidence="5" id="KW-0805">Transcription regulation</keyword>
<comment type="subcellular location">
    <subcellularLocation>
        <location evidence="1">Cell envelope</location>
    </subcellularLocation>
</comment>
<feature type="domain" description="Fe/B12 periplasmic-binding" evidence="10">
    <location>
        <begin position="402"/>
        <end position="658"/>
    </location>
</feature>
<dbReference type="SUPFAM" id="SSF53807">
    <property type="entry name" value="Helical backbone' metal receptor"/>
    <property type="match status" value="1"/>
</dbReference>
<dbReference type="RefSeq" id="WP_099518626.1">
    <property type="nucleotide sequence ID" value="NZ_CP016808.1"/>
</dbReference>
<dbReference type="AlphaFoldDB" id="A0A1B2DI65"/>
<keyword evidence="4" id="KW-0732">Signal</keyword>
<dbReference type="GO" id="GO:0003700">
    <property type="term" value="F:DNA-binding transcription factor activity"/>
    <property type="evidence" value="ECO:0007669"/>
    <property type="project" value="InterPro"/>
</dbReference>
<dbReference type="PROSITE" id="PS50983">
    <property type="entry name" value="FE_B12_PBP"/>
    <property type="match status" value="1"/>
</dbReference>
<dbReference type="Pfam" id="PF12833">
    <property type="entry name" value="HTH_18"/>
    <property type="match status" value="1"/>
</dbReference>
<dbReference type="GO" id="GO:0030288">
    <property type="term" value="C:outer membrane-bounded periplasmic space"/>
    <property type="evidence" value="ECO:0007669"/>
    <property type="project" value="TreeGrafter"/>
</dbReference>
<dbReference type="SMART" id="SM00342">
    <property type="entry name" value="HTH_ARAC"/>
    <property type="match status" value="1"/>
</dbReference>
<dbReference type="GO" id="GO:1901678">
    <property type="term" value="P:iron coordination entity transport"/>
    <property type="evidence" value="ECO:0007669"/>
    <property type="project" value="UniProtKB-ARBA"/>
</dbReference>
<evidence type="ECO:0000259" key="9">
    <source>
        <dbReference type="PROSITE" id="PS01124"/>
    </source>
</evidence>
<feature type="compositionally biased region" description="Polar residues" evidence="8">
    <location>
        <begin position="368"/>
        <end position="377"/>
    </location>
</feature>
<feature type="region of interest" description="Disordered" evidence="8">
    <location>
        <begin position="267"/>
        <end position="288"/>
    </location>
</feature>
<sequence>MNLNEHIQLWNQAGLKVLDIRHAVLELGEELRSYQLPASAFLFTARGQGRIMLDGVEHRAECCYLCHAGKGAFLDMEPTSGPLEYYFIFYKASLSLPARQELVQLLERSKPFHMQYGFAPLHHAAMYLKIVRMEQEWKQAGALEKLRTKSLFYQLICELLGQLHHQEIATAVPDIAAQASRYLDEHYGEPVTLELLSELLHCSPRQLQRLFKARYQAGPIDYLIQVRMQKARELLLGTDASLKDIAAAVGYPDSYYFSRIFKKHVGSSPSSFKRAGEPMEDSRHNPSGLSRYTIAARRRRPYSGKGSGENHYQYQFRGAGTMYTNRSIKAGWTVSLLLSLTLLLAACSGAAGTNTSAGGGAGAPSNSITASPNVTDTGSKESAPRTIAHMKGELKLEQTPQRIAVLDTQFMDQLIAIGEQPSGSVVTESEKLQFPEYMAGKLADVVTLGTKDEPNVEAIIALEPDIIIGTEFQDKIYDQLTKIAPTLIFERNEDWQKTLTTFGLIMDKEQEAQQVLDQYNSKISGLKAELSEKYKGQTFAVLRPRDNIVRLHTTAHRTAALLYDQLGLTPPAMAVDAENSSASLSLEKLPELEADHLFLMEDSSNVELTKEFESSAIWKSLKAVQNGHVYKEDTNLWIAYYGPVAINLVLDQIQAALK</sequence>
<dbReference type="InterPro" id="IPR018062">
    <property type="entry name" value="HTH_AraC-typ_CS"/>
</dbReference>
<dbReference type="InterPro" id="IPR051313">
    <property type="entry name" value="Bact_iron-sidero_bind"/>
</dbReference>
<organism evidence="11">
    <name type="scientific">Paenibacillus sp. BIHB 4019</name>
    <dbReference type="NCBI Taxonomy" id="1870819"/>
    <lineage>
        <taxon>Bacteria</taxon>
        <taxon>Bacillati</taxon>
        <taxon>Bacillota</taxon>
        <taxon>Bacilli</taxon>
        <taxon>Bacillales</taxon>
        <taxon>Paenibacillaceae</taxon>
        <taxon>Paenibacillus</taxon>
    </lineage>
</organism>
<evidence type="ECO:0000259" key="10">
    <source>
        <dbReference type="PROSITE" id="PS50983"/>
    </source>
</evidence>
<dbReference type="PROSITE" id="PS00041">
    <property type="entry name" value="HTH_ARAC_FAMILY_1"/>
    <property type="match status" value="1"/>
</dbReference>
<protein>
    <submittedName>
        <fullName evidence="11">Fe3+-hydroxamate ABC transporter substrate-binding protein</fullName>
    </submittedName>
</protein>
<reference evidence="11" key="1">
    <citation type="submission" date="2016-08" db="EMBL/GenBank/DDBJ databases">
        <title>Complete Genome Seqeunce of Paenibacillus sp. BIHB 4019 from tea rhizoplane.</title>
        <authorList>
            <person name="Thakur R."/>
            <person name="Swarnkar M.K."/>
            <person name="Gulati A."/>
        </authorList>
    </citation>
    <scope>NUCLEOTIDE SEQUENCE [LARGE SCALE GENOMIC DNA]</scope>
    <source>
        <strain evidence="11">BIHB4019</strain>
    </source>
</reference>
<dbReference type="CDD" id="cd01146">
    <property type="entry name" value="FhuD"/>
    <property type="match status" value="1"/>
</dbReference>
<evidence type="ECO:0000256" key="5">
    <source>
        <dbReference type="ARBA" id="ARBA00023015"/>
    </source>
</evidence>
<evidence type="ECO:0000313" key="11">
    <source>
        <dbReference type="EMBL" id="ANY67424.1"/>
    </source>
</evidence>
<dbReference type="PANTHER" id="PTHR30532">
    <property type="entry name" value="IRON III DICITRATE-BINDING PERIPLASMIC PROTEIN"/>
    <property type="match status" value="1"/>
</dbReference>
<evidence type="ECO:0000256" key="1">
    <source>
        <dbReference type="ARBA" id="ARBA00004196"/>
    </source>
</evidence>